<protein>
    <submittedName>
        <fullName evidence="7">MltA-interacting MipA</fullName>
    </submittedName>
</protein>
<dbReference type="Pfam" id="PF06629">
    <property type="entry name" value="MipA"/>
    <property type="match status" value="1"/>
</dbReference>
<keyword evidence="8" id="KW-1185">Reference proteome</keyword>
<dbReference type="GO" id="GO:0009279">
    <property type="term" value="C:cell outer membrane"/>
    <property type="evidence" value="ECO:0007669"/>
    <property type="project" value="UniProtKB-SubCell"/>
</dbReference>
<comment type="subcellular location">
    <subcellularLocation>
        <location evidence="1">Cell outer membrane</location>
    </subcellularLocation>
</comment>
<dbReference type="PANTHER" id="PTHR38776:SF1">
    <property type="entry name" value="MLTA-INTERACTING PROTEIN-RELATED"/>
    <property type="match status" value="1"/>
</dbReference>
<evidence type="ECO:0000256" key="2">
    <source>
        <dbReference type="ARBA" id="ARBA00005722"/>
    </source>
</evidence>
<evidence type="ECO:0000256" key="1">
    <source>
        <dbReference type="ARBA" id="ARBA00004442"/>
    </source>
</evidence>
<reference evidence="7 8" key="1">
    <citation type="journal article" date="2002" name="Int. J. Syst. Evol. Microbiol.">
        <title>Sphingopyxis witflariensis sp. nov., isolated from activated sludge.</title>
        <authorList>
            <person name="Kampfer P."/>
            <person name="Witzenberger R."/>
            <person name="Denner E.B."/>
            <person name="Busse H.J."/>
            <person name="Neef A."/>
        </authorList>
    </citation>
    <scope>NUCLEOTIDE SEQUENCE [LARGE SCALE GENOMIC DNA]</scope>
    <source>
        <strain evidence="7 8">DSM 14551</strain>
    </source>
</reference>
<evidence type="ECO:0000256" key="3">
    <source>
        <dbReference type="ARBA" id="ARBA00022729"/>
    </source>
</evidence>
<comment type="similarity">
    <text evidence="2">Belongs to the MipA/OmpV family.</text>
</comment>
<dbReference type="PANTHER" id="PTHR38776">
    <property type="entry name" value="MLTA-INTERACTING PROTEIN-RELATED"/>
    <property type="match status" value="1"/>
</dbReference>
<comment type="caution">
    <text evidence="7">The sequence shown here is derived from an EMBL/GenBank/DDBJ whole genome shotgun (WGS) entry which is preliminary data.</text>
</comment>
<feature type="signal peptide" evidence="6">
    <location>
        <begin position="1"/>
        <end position="37"/>
    </location>
</feature>
<dbReference type="EMBL" id="NISJ01000004">
    <property type="protein sequence ID" value="OWQ97803.1"/>
    <property type="molecule type" value="Genomic_DNA"/>
</dbReference>
<dbReference type="InterPro" id="IPR010583">
    <property type="entry name" value="MipA"/>
</dbReference>
<organism evidence="7 8">
    <name type="scientific">Sphingopyxis witflariensis</name>
    <dbReference type="NCBI Taxonomy" id="173675"/>
    <lineage>
        <taxon>Bacteria</taxon>
        <taxon>Pseudomonadati</taxon>
        <taxon>Pseudomonadota</taxon>
        <taxon>Alphaproteobacteria</taxon>
        <taxon>Sphingomonadales</taxon>
        <taxon>Sphingomonadaceae</taxon>
        <taxon>Sphingopyxis</taxon>
    </lineage>
</organism>
<evidence type="ECO:0000256" key="6">
    <source>
        <dbReference type="SAM" id="SignalP"/>
    </source>
</evidence>
<keyword evidence="3 6" id="KW-0732">Signal</keyword>
<accession>A0A246JXH6</accession>
<name>A0A246JXH6_9SPHN</name>
<dbReference type="AlphaFoldDB" id="A0A246JXH6"/>
<evidence type="ECO:0000256" key="4">
    <source>
        <dbReference type="ARBA" id="ARBA00023136"/>
    </source>
</evidence>
<proteinExistence type="inferred from homology"/>
<evidence type="ECO:0000313" key="8">
    <source>
        <dbReference type="Proteomes" id="UP000197097"/>
    </source>
</evidence>
<gene>
    <name evidence="7" type="ORF">CDQ91_09115</name>
</gene>
<sequence length="344" mass="36653">MSKRMTLTRFAPLSLRPWRFVLAFAALNLATASPAQAEEMAAQPQGIAATPGFPITADDSEPARFVQDTSDIDENILLPAARIDADDSDRKWARDYVALAAGVMTTPSYNGSDDRSILPAFYLRGRLGGYAFSTRGTNFQVDLIRQRRGQKTDFKFGPIISLRGDRSGGIKDPQVEALGEKKLAVELGISAGITHTGVITSDYDQIGLRLVALKDISGRHGSWVASPTIDYGTPLSKRAFIGVSASVNVYGKGFGHYYYDIDPLGSAASGLPVYDRAGTKATAGKYTFGIAGAYALSGDLRKGFVLIGGAQYGRLTGRYAASPIVAEAGSADQWLAGAGVAYQF</sequence>
<dbReference type="Proteomes" id="UP000197097">
    <property type="component" value="Unassembled WGS sequence"/>
</dbReference>
<keyword evidence="5" id="KW-0998">Cell outer membrane</keyword>
<evidence type="ECO:0000256" key="5">
    <source>
        <dbReference type="ARBA" id="ARBA00023237"/>
    </source>
</evidence>
<feature type="chain" id="PRO_5013326657" evidence="6">
    <location>
        <begin position="38"/>
        <end position="344"/>
    </location>
</feature>
<evidence type="ECO:0000313" key="7">
    <source>
        <dbReference type="EMBL" id="OWQ97803.1"/>
    </source>
</evidence>
<keyword evidence="4" id="KW-0472">Membrane</keyword>